<dbReference type="NCBIfam" id="TIGR00126">
    <property type="entry name" value="deoC"/>
    <property type="match status" value="1"/>
</dbReference>
<dbReference type="RefSeq" id="WP_210090021.1">
    <property type="nucleotide sequence ID" value="NZ_JAGGKG010000015.1"/>
</dbReference>
<dbReference type="EMBL" id="JAGGKG010000015">
    <property type="protein sequence ID" value="MBP1906421.1"/>
    <property type="molecule type" value="Genomic_DNA"/>
</dbReference>
<gene>
    <name evidence="6" type="primary">deoC</name>
    <name evidence="7" type="ORF">J2Z32_003071</name>
</gene>
<dbReference type="SMART" id="SM01133">
    <property type="entry name" value="DeoC"/>
    <property type="match status" value="1"/>
</dbReference>
<dbReference type="InterPro" id="IPR028581">
    <property type="entry name" value="DeoC_typeI"/>
</dbReference>
<feature type="active site" description="Proton donor/acceptor" evidence="6">
    <location>
        <position position="184"/>
    </location>
</feature>
<comment type="catalytic activity">
    <reaction evidence="5 6">
        <text>2-deoxy-D-ribose 5-phosphate = D-glyceraldehyde 3-phosphate + acetaldehyde</text>
        <dbReference type="Rhea" id="RHEA:12821"/>
        <dbReference type="ChEBI" id="CHEBI:15343"/>
        <dbReference type="ChEBI" id="CHEBI:59776"/>
        <dbReference type="ChEBI" id="CHEBI:62877"/>
        <dbReference type="EC" id="4.1.2.4"/>
    </reaction>
</comment>
<dbReference type="InterPro" id="IPR013785">
    <property type="entry name" value="Aldolase_TIM"/>
</dbReference>
<protein>
    <recommendedName>
        <fullName evidence="6">Deoxyribose-phosphate aldolase</fullName>
        <shortName evidence="6">DERA</shortName>
        <ecNumber evidence="6">4.1.2.4</ecNumber>
    </recommendedName>
    <alternativeName>
        <fullName evidence="6">2-deoxy-D-ribose 5-phosphate aldolase</fullName>
    </alternativeName>
    <alternativeName>
        <fullName evidence="6">Phosphodeoxyriboaldolase</fullName>
        <shortName evidence="6">Deoxyriboaldolase</shortName>
    </alternativeName>
</protein>
<dbReference type="InterPro" id="IPR002915">
    <property type="entry name" value="DeoC/FbaB/LacD_aldolase"/>
</dbReference>
<evidence type="ECO:0000256" key="1">
    <source>
        <dbReference type="ARBA" id="ARBA00010936"/>
    </source>
</evidence>
<keyword evidence="4 6" id="KW-0704">Schiff base</keyword>
<dbReference type="CDD" id="cd00959">
    <property type="entry name" value="DeoC"/>
    <property type="match status" value="1"/>
</dbReference>
<dbReference type="EC" id="4.1.2.4" evidence="6"/>
<reference evidence="7 8" key="1">
    <citation type="submission" date="2021-03" db="EMBL/GenBank/DDBJ databases">
        <title>Genomic Encyclopedia of Type Strains, Phase IV (KMG-IV): sequencing the most valuable type-strain genomes for metagenomic binning, comparative biology and taxonomic classification.</title>
        <authorList>
            <person name="Goeker M."/>
        </authorList>
    </citation>
    <scope>NUCLEOTIDE SEQUENCE [LARGE SCALE GENOMIC DNA]</scope>
    <source>
        <strain evidence="7 8">DSM 14349</strain>
    </source>
</reference>
<comment type="caution">
    <text evidence="7">The sequence shown here is derived from an EMBL/GenBank/DDBJ whole genome shotgun (WGS) entry which is preliminary data.</text>
</comment>
<keyword evidence="8" id="KW-1185">Reference proteome</keyword>
<organism evidence="7 8">
    <name type="scientific">Paenibacillus turicensis</name>
    <dbReference type="NCBI Taxonomy" id="160487"/>
    <lineage>
        <taxon>Bacteria</taxon>
        <taxon>Bacillati</taxon>
        <taxon>Bacillota</taxon>
        <taxon>Bacilli</taxon>
        <taxon>Bacillales</taxon>
        <taxon>Paenibacillaceae</taxon>
        <taxon>Paenibacillus</taxon>
    </lineage>
</organism>
<evidence type="ECO:0000256" key="4">
    <source>
        <dbReference type="ARBA" id="ARBA00023270"/>
    </source>
</evidence>
<dbReference type="GO" id="GO:0004139">
    <property type="term" value="F:deoxyribose-phosphate aldolase activity"/>
    <property type="evidence" value="ECO:0007669"/>
    <property type="project" value="UniProtKB-EC"/>
</dbReference>
<comment type="function">
    <text evidence="6">Catalyzes a reversible aldol reaction between acetaldehyde and D-glyceraldehyde 3-phosphate to generate 2-deoxy-D-ribose 5-phosphate.</text>
</comment>
<keyword evidence="3 6" id="KW-0456">Lyase</keyword>
<dbReference type="Gene3D" id="3.20.20.70">
    <property type="entry name" value="Aldolase class I"/>
    <property type="match status" value="1"/>
</dbReference>
<dbReference type="PANTHER" id="PTHR10889:SF1">
    <property type="entry name" value="DEOXYRIBOSE-PHOSPHATE ALDOLASE"/>
    <property type="match status" value="1"/>
</dbReference>
<comment type="similarity">
    <text evidence="1 6">Belongs to the DeoC/FbaB aldolase family. DeoC type 1 subfamily.</text>
</comment>
<evidence type="ECO:0000256" key="3">
    <source>
        <dbReference type="ARBA" id="ARBA00023239"/>
    </source>
</evidence>
<feature type="active site" description="Proton donor/acceptor" evidence="6">
    <location>
        <position position="92"/>
    </location>
</feature>
<feature type="active site" description="Schiff-base intermediate with acetaldehyde" evidence="6">
    <location>
        <position position="155"/>
    </location>
</feature>
<dbReference type="InterPro" id="IPR011343">
    <property type="entry name" value="DeoC"/>
</dbReference>
<dbReference type="Proteomes" id="UP001519272">
    <property type="component" value="Unassembled WGS sequence"/>
</dbReference>
<comment type="pathway">
    <text evidence="6">Carbohydrate degradation; 2-deoxy-D-ribose 1-phosphate degradation; D-glyceraldehyde 3-phosphate and acetaldehyde from 2-deoxy-alpha-D-ribose 1-phosphate: step 2/2.</text>
</comment>
<evidence type="ECO:0000256" key="6">
    <source>
        <dbReference type="HAMAP-Rule" id="MF_00114"/>
    </source>
</evidence>
<dbReference type="PANTHER" id="PTHR10889">
    <property type="entry name" value="DEOXYRIBOSE-PHOSPHATE ALDOLASE"/>
    <property type="match status" value="1"/>
</dbReference>
<evidence type="ECO:0000313" key="7">
    <source>
        <dbReference type="EMBL" id="MBP1906421.1"/>
    </source>
</evidence>
<accession>A0ABS4FV14</accession>
<proteinExistence type="inferred from homology"/>
<dbReference type="PIRSF" id="PIRSF001357">
    <property type="entry name" value="DeoC"/>
    <property type="match status" value="1"/>
</dbReference>
<sequence length="224" mass="23022">MSNQSILAKIDHTLLKPEATKGDIIKLSEEAKQYKFASVCVNPFWVSTAAEVLKGTEVNVCTVIGFPLGASASEVKAFEVKKAIEDGATEVDMVLNVGALKAGDLEVVTNDMIQVVEAAKGKALVKVILETCLLTPEEIVTACKCAVKAGADYVKTSTGFSTGGATVEAVKLMAETVGPNIGVKASGGVRSLEDAEAMIANGATRLGSSAGVAIAKGLQGQAGY</sequence>
<evidence type="ECO:0000256" key="5">
    <source>
        <dbReference type="ARBA" id="ARBA00048791"/>
    </source>
</evidence>
<evidence type="ECO:0000313" key="8">
    <source>
        <dbReference type="Proteomes" id="UP001519272"/>
    </source>
</evidence>
<dbReference type="SUPFAM" id="SSF51569">
    <property type="entry name" value="Aldolase"/>
    <property type="match status" value="1"/>
</dbReference>
<name>A0ABS4FV14_9BACL</name>
<dbReference type="HAMAP" id="MF_00114">
    <property type="entry name" value="DeoC_type1"/>
    <property type="match status" value="1"/>
</dbReference>
<dbReference type="Pfam" id="PF01791">
    <property type="entry name" value="DeoC"/>
    <property type="match status" value="1"/>
</dbReference>
<comment type="subcellular location">
    <subcellularLocation>
        <location evidence="6">Cytoplasm</location>
    </subcellularLocation>
</comment>
<evidence type="ECO:0000256" key="2">
    <source>
        <dbReference type="ARBA" id="ARBA00022490"/>
    </source>
</evidence>
<keyword evidence="2 6" id="KW-0963">Cytoplasm</keyword>